<dbReference type="Proteomes" id="UP000499080">
    <property type="component" value="Unassembled WGS sequence"/>
</dbReference>
<name>A0A4Y2MHR4_ARAVE</name>
<dbReference type="AlphaFoldDB" id="A0A4Y2MHR4"/>
<accession>A0A4Y2MHR4</accession>
<sequence>MFLNSPASLLIKVQLTALGLTACFYTFSKGSDIFSRRMMKLLSDSRDRSSVQNFYRRLLFKATLSTSRQNGRQVCRKIEEEDARKTTLQLCGNLPQRRKIIFMKQTSCLEINEILRKRENYLNKIIKIFIHEENRTPSVTPVPVTRPVTERFDGQDTGILFKKNKINKKKEIYTLCTAQAFSFYTISS</sequence>
<comment type="caution">
    <text evidence="1">The sequence shown here is derived from an EMBL/GenBank/DDBJ whole genome shotgun (WGS) entry which is preliminary data.</text>
</comment>
<evidence type="ECO:0000313" key="1">
    <source>
        <dbReference type="EMBL" id="GBN26119.1"/>
    </source>
</evidence>
<evidence type="ECO:0000313" key="2">
    <source>
        <dbReference type="Proteomes" id="UP000499080"/>
    </source>
</evidence>
<dbReference type="EMBL" id="BGPR01123153">
    <property type="protein sequence ID" value="GBN26119.1"/>
    <property type="molecule type" value="Genomic_DNA"/>
</dbReference>
<organism evidence="1 2">
    <name type="scientific">Araneus ventricosus</name>
    <name type="common">Orbweaver spider</name>
    <name type="synonym">Epeira ventricosa</name>
    <dbReference type="NCBI Taxonomy" id="182803"/>
    <lineage>
        <taxon>Eukaryota</taxon>
        <taxon>Metazoa</taxon>
        <taxon>Ecdysozoa</taxon>
        <taxon>Arthropoda</taxon>
        <taxon>Chelicerata</taxon>
        <taxon>Arachnida</taxon>
        <taxon>Araneae</taxon>
        <taxon>Araneomorphae</taxon>
        <taxon>Entelegynae</taxon>
        <taxon>Araneoidea</taxon>
        <taxon>Araneidae</taxon>
        <taxon>Araneus</taxon>
    </lineage>
</organism>
<proteinExistence type="predicted"/>
<reference evidence="1 2" key="1">
    <citation type="journal article" date="2019" name="Sci. Rep.">
        <title>Orb-weaving spider Araneus ventricosus genome elucidates the spidroin gene catalogue.</title>
        <authorList>
            <person name="Kono N."/>
            <person name="Nakamura H."/>
            <person name="Ohtoshi R."/>
            <person name="Moran D.A.P."/>
            <person name="Shinohara A."/>
            <person name="Yoshida Y."/>
            <person name="Fujiwara M."/>
            <person name="Mori M."/>
            <person name="Tomita M."/>
            <person name="Arakawa K."/>
        </authorList>
    </citation>
    <scope>NUCLEOTIDE SEQUENCE [LARGE SCALE GENOMIC DNA]</scope>
</reference>
<keyword evidence="2" id="KW-1185">Reference proteome</keyword>
<protein>
    <submittedName>
        <fullName evidence="1">Uncharacterized protein</fullName>
    </submittedName>
</protein>
<gene>
    <name evidence="1" type="ORF">AVEN_225379_1</name>
</gene>